<proteinExistence type="predicted"/>
<evidence type="ECO:0000256" key="2">
    <source>
        <dbReference type="SAM" id="MobiDB-lite"/>
    </source>
</evidence>
<dbReference type="RefSeq" id="WP_242620153.1">
    <property type="nucleotide sequence ID" value="NZ_CAACXO010000060.1"/>
</dbReference>
<keyword evidence="3" id="KW-0472">Membrane</keyword>
<name>A0A378R4I2_9GAMM</name>
<dbReference type="EMBL" id="UGQE01000001">
    <property type="protein sequence ID" value="STZ10172.1"/>
    <property type="molecule type" value="Genomic_DNA"/>
</dbReference>
<evidence type="ECO:0000256" key="3">
    <source>
        <dbReference type="SAM" id="Phobius"/>
    </source>
</evidence>
<feature type="compositionally biased region" description="Low complexity" evidence="2">
    <location>
        <begin position="1"/>
        <end position="18"/>
    </location>
</feature>
<evidence type="ECO:0000313" key="4">
    <source>
        <dbReference type="EMBL" id="STZ10172.1"/>
    </source>
</evidence>
<protein>
    <submittedName>
        <fullName evidence="4">Uncharacterized protein conserved in bacteria</fullName>
    </submittedName>
</protein>
<keyword evidence="3" id="KW-0812">Transmembrane</keyword>
<feature type="region of interest" description="Disordered" evidence="2">
    <location>
        <begin position="1"/>
        <end position="29"/>
    </location>
</feature>
<reference evidence="4 5" key="1">
    <citation type="submission" date="2018-06" db="EMBL/GenBank/DDBJ databases">
        <authorList>
            <consortium name="Pathogen Informatics"/>
            <person name="Doyle S."/>
        </authorList>
    </citation>
    <scope>NUCLEOTIDE SEQUENCE [LARGE SCALE GENOMIC DNA]</scope>
    <source>
        <strain evidence="4 5">NCTC10293</strain>
    </source>
</reference>
<feature type="coiled-coil region" evidence="1">
    <location>
        <begin position="181"/>
        <end position="218"/>
    </location>
</feature>
<feature type="compositionally biased region" description="Polar residues" evidence="2">
    <location>
        <begin position="19"/>
        <end position="29"/>
    </location>
</feature>
<keyword evidence="3" id="KW-1133">Transmembrane helix</keyword>
<dbReference type="Proteomes" id="UP000255279">
    <property type="component" value="Unassembled WGS sequence"/>
</dbReference>
<feature type="transmembrane region" description="Helical" evidence="3">
    <location>
        <begin position="37"/>
        <end position="56"/>
    </location>
</feature>
<accession>A0A378R4I2</accession>
<gene>
    <name evidence="4" type="ORF">NCTC10293_00497</name>
</gene>
<sequence>MSNPNPYTDTTTTATTPNDSAHSYDSPKPQSGGLSRGLLNVLLVFVESAITLVLRFDPELRRLAYPLAEKSKVVCIRTYLPHTQLYATFSHRGVLLDNELAAGHNADITINAYSFQLVNALMGHNPDHIDVLQMRGDTQDVQHLKAFMTRLGVGGVIQNVLNKVRGNPKDKPTPEQKAQKLSDYREQINEQAQQINALDKDNRRLKTQLAELENKQKATFKGMVIACVLALIFAIATIVLGVQLY</sequence>
<dbReference type="AlphaFoldDB" id="A0A378R4I2"/>
<organism evidence="4 5">
    <name type="scientific">Moraxella caviae</name>
    <dbReference type="NCBI Taxonomy" id="34060"/>
    <lineage>
        <taxon>Bacteria</taxon>
        <taxon>Pseudomonadati</taxon>
        <taxon>Pseudomonadota</taxon>
        <taxon>Gammaproteobacteria</taxon>
        <taxon>Moraxellales</taxon>
        <taxon>Moraxellaceae</taxon>
        <taxon>Moraxella</taxon>
    </lineage>
</organism>
<feature type="transmembrane region" description="Helical" evidence="3">
    <location>
        <begin position="223"/>
        <end position="244"/>
    </location>
</feature>
<keyword evidence="1" id="KW-0175">Coiled coil</keyword>
<evidence type="ECO:0000256" key="1">
    <source>
        <dbReference type="SAM" id="Coils"/>
    </source>
</evidence>
<evidence type="ECO:0000313" key="5">
    <source>
        <dbReference type="Proteomes" id="UP000255279"/>
    </source>
</evidence>